<dbReference type="EMBL" id="LGUA01000903">
    <property type="protein sequence ID" value="OAX79767.1"/>
    <property type="molecule type" value="Genomic_DNA"/>
</dbReference>
<dbReference type="Proteomes" id="UP000091918">
    <property type="component" value="Unassembled WGS sequence"/>
</dbReference>
<sequence>MANDPDARTYGDAAEELILPSQLEEARIITIPESAYYIPMFISQEEEERLLQKVCYSIQP</sequence>
<proteinExistence type="predicted"/>
<organism evidence="1 3">
    <name type="scientific">Emergomyces africanus</name>
    <dbReference type="NCBI Taxonomy" id="1955775"/>
    <lineage>
        <taxon>Eukaryota</taxon>
        <taxon>Fungi</taxon>
        <taxon>Dikarya</taxon>
        <taxon>Ascomycota</taxon>
        <taxon>Pezizomycotina</taxon>
        <taxon>Eurotiomycetes</taxon>
        <taxon>Eurotiomycetidae</taxon>
        <taxon>Onygenales</taxon>
        <taxon>Ajellomycetaceae</taxon>
        <taxon>Emergomyces</taxon>
    </lineage>
</organism>
<keyword evidence="3" id="KW-1185">Reference proteome</keyword>
<evidence type="ECO:0000313" key="3">
    <source>
        <dbReference type="Proteomes" id="UP000091918"/>
    </source>
</evidence>
<evidence type="ECO:0000313" key="2">
    <source>
        <dbReference type="EMBL" id="OAX79767.1"/>
    </source>
</evidence>
<evidence type="ECO:0000313" key="1">
    <source>
        <dbReference type="EMBL" id="OAX79725.1"/>
    </source>
</evidence>
<name>A0A1B7NSF5_9EURO</name>
<accession>A0A1B7NSF5</accession>
<dbReference type="AlphaFoldDB" id="A0A1B7NSF5"/>
<reference evidence="1 3" key="1">
    <citation type="submission" date="2015-07" db="EMBL/GenBank/DDBJ databases">
        <title>Emmonsia species relationships and genome sequence.</title>
        <authorList>
            <person name="Cuomo C.A."/>
            <person name="Schwartz I.S."/>
            <person name="Kenyon C."/>
            <person name="de Hoog G.S."/>
            <person name="Govender N.P."/>
            <person name="Botha A."/>
            <person name="Moreno L."/>
            <person name="de Vries M."/>
            <person name="Munoz J.F."/>
            <person name="Stielow J.B."/>
        </authorList>
    </citation>
    <scope>NUCLEOTIDE SEQUENCE [LARGE SCALE GENOMIC DNA]</scope>
    <source>
        <strain evidence="1 3">CBS 136260</strain>
    </source>
</reference>
<dbReference type="OrthoDB" id="412814at2759"/>
<protein>
    <submittedName>
        <fullName evidence="1">Uncharacterized protein</fullName>
    </submittedName>
</protein>
<comment type="caution">
    <text evidence="1">The sequence shown here is derived from an EMBL/GenBank/DDBJ whole genome shotgun (WGS) entry which is preliminary data.</text>
</comment>
<gene>
    <name evidence="2" type="ORF">ACJ72_05908</name>
    <name evidence="1" type="ORF">ACJ72_05953</name>
</gene>
<dbReference type="EMBL" id="LGUA01000916">
    <property type="protein sequence ID" value="OAX79725.1"/>
    <property type="molecule type" value="Genomic_DNA"/>
</dbReference>